<name>A0AAE4VMJ6_9RICK</name>
<comment type="subunit">
    <text evidence="11">Homotrimer.</text>
</comment>
<comment type="similarity">
    <text evidence="3 11 12">Belongs to the IspF family.</text>
</comment>
<keyword evidence="15" id="KW-1185">Reference proteome</keyword>
<dbReference type="EC" id="4.6.1.12" evidence="4 11"/>
<evidence type="ECO:0000256" key="9">
    <source>
        <dbReference type="ARBA" id="ARBA00023239"/>
    </source>
</evidence>
<dbReference type="Pfam" id="PF02542">
    <property type="entry name" value="YgbB"/>
    <property type="match status" value="1"/>
</dbReference>
<proteinExistence type="inferred from homology"/>
<comment type="pathway">
    <text evidence="2 11">Isoprenoid biosynthesis; isopentenyl diphosphate biosynthesis via DXP pathway; isopentenyl diphosphate from 1-deoxy-D-xylulose 5-phosphate: step 4/6.</text>
</comment>
<feature type="site" description="Transition state stabilizer" evidence="11">
    <location>
        <position position="356"/>
    </location>
</feature>
<feature type="site" description="Transition state stabilizer" evidence="11">
    <location>
        <position position="455"/>
    </location>
</feature>
<evidence type="ECO:0000256" key="2">
    <source>
        <dbReference type="ARBA" id="ARBA00004709"/>
    </source>
</evidence>
<evidence type="ECO:0000256" key="6">
    <source>
        <dbReference type="ARBA" id="ARBA00022695"/>
    </source>
</evidence>
<dbReference type="InterPro" id="IPR029044">
    <property type="entry name" value="Nucleotide-diphossugar_trans"/>
</dbReference>
<dbReference type="GO" id="GO:0008685">
    <property type="term" value="F:2-C-methyl-D-erythritol 2,4-cyclodiphosphate synthase activity"/>
    <property type="evidence" value="ECO:0007669"/>
    <property type="project" value="UniProtKB-UniRule"/>
</dbReference>
<dbReference type="GO" id="GO:0070567">
    <property type="term" value="F:cytidylyltransferase activity"/>
    <property type="evidence" value="ECO:0007669"/>
    <property type="project" value="InterPro"/>
</dbReference>
<feature type="binding site" evidence="11">
    <location>
        <position position="461"/>
    </location>
    <ligand>
        <name>4-CDP-2-C-methyl-D-erythritol 2-phosphate</name>
        <dbReference type="ChEBI" id="CHEBI:57919"/>
    </ligand>
</feature>
<dbReference type="NCBIfam" id="TIGR00151">
    <property type="entry name" value="ispF"/>
    <property type="match status" value="1"/>
</dbReference>
<dbReference type="SUPFAM" id="SSF69765">
    <property type="entry name" value="IpsF-like"/>
    <property type="match status" value="1"/>
</dbReference>
<dbReference type="EMBL" id="JARGYU010000003">
    <property type="protein sequence ID" value="MDZ5761619.1"/>
    <property type="molecule type" value="Genomic_DNA"/>
</dbReference>
<dbReference type="GO" id="GO:0019288">
    <property type="term" value="P:isopentenyl diphosphate biosynthetic process, methylerythritol 4-phosphate pathway"/>
    <property type="evidence" value="ECO:0007669"/>
    <property type="project" value="UniProtKB-UniRule"/>
</dbReference>
<dbReference type="GO" id="GO:0046872">
    <property type="term" value="F:metal ion binding"/>
    <property type="evidence" value="ECO:0007669"/>
    <property type="project" value="UniProtKB-KW"/>
</dbReference>
<dbReference type="Pfam" id="PF01128">
    <property type="entry name" value="IspD"/>
    <property type="match status" value="1"/>
</dbReference>
<dbReference type="PROSITE" id="PS01350">
    <property type="entry name" value="ISPF"/>
    <property type="match status" value="1"/>
</dbReference>
<feature type="binding site" evidence="11">
    <location>
        <begin position="383"/>
        <end position="387"/>
    </location>
    <ligand>
        <name>4-CDP-2-C-methyl-D-erythritol 2-phosphate</name>
        <dbReference type="ChEBI" id="CHEBI:57919"/>
    </ligand>
</feature>
<comment type="catalytic activity">
    <reaction evidence="1 11 12">
        <text>4-CDP-2-C-methyl-D-erythritol 2-phosphate = 2-C-methyl-D-erythritol 2,4-cyclic diphosphate + CMP</text>
        <dbReference type="Rhea" id="RHEA:23864"/>
        <dbReference type="ChEBI" id="CHEBI:57919"/>
        <dbReference type="ChEBI" id="CHEBI:58483"/>
        <dbReference type="ChEBI" id="CHEBI:60377"/>
        <dbReference type="EC" id="4.6.1.12"/>
    </reaction>
</comment>
<evidence type="ECO:0000256" key="1">
    <source>
        <dbReference type="ARBA" id="ARBA00000200"/>
    </source>
</evidence>
<dbReference type="Gene3D" id="3.30.1330.50">
    <property type="entry name" value="2-C-methyl-D-erythritol 2,4-cyclodiphosphate synthase"/>
    <property type="match status" value="1"/>
</dbReference>
<keyword evidence="6" id="KW-0548">Nucleotidyltransferase</keyword>
<feature type="binding site" evidence="11">
    <location>
        <begin position="454"/>
        <end position="457"/>
    </location>
    <ligand>
        <name>4-CDP-2-C-methyl-D-erythritol 2-phosphate</name>
        <dbReference type="ChEBI" id="CHEBI:57919"/>
    </ligand>
</feature>
<dbReference type="InterPro" id="IPR034683">
    <property type="entry name" value="IspD/TarI"/>
</dbReference>
<dbReference type="PROSITE" id="PS01295">
    <property type="entry name" value="ISPD"/>
    <property type="match status" value="1"/>
</dbReference>
<dbReference type="SUPFAM" id="SSF53448">
    <property type="entry name" value="Nucleotide-diphospho-sugar transferases"/>
    <property type="match status" value="1"/>
</dbReference>
<gene>
    <name evidence="11" type="primary">ispF</name>
    <name evidence="14" type="ORF">Lyticum_00805</name>
</gene>
<dbReference type="InterPro" id="IPR036571">
    <property type="entry name" value="MECDP_synthase_sf"/>
</dbReference>
<evidence type="ECO:0000256" key="3">
    <source>
        <dbReference type="ARBA" id="ARBA00008480"/>
    </source>
</evidence>
<evidence type="ECO:0000256" key="10">
    <source>
        <dbReference type="ARBA" id="ARBA00023268"/>
    </source>
</evidence>
<feature type="binding site" evidence="11">
    <location>
        <begin position="316"/>
        <end position="318"/>
    </location>
    <ligand>
        <name>4-CDP-2-C-methyl-D-erythritol 2-phosphate</name>
        <dbReference type="ChEBI" id="CHEBI:57919"/>
    </ligand>
</feature>
<comment type="caution">
    <text evidence="11">Lacks conserved residue(s) required for the propagation of feature annotation.</text>
</comment>
<sequence length="482" mass="55338">MYKMYDKNIKTIALILSCGSGSRYAKSLPNFFILQNIKKIPTKQYEIICDKFNKTVLEITIESFLLNKLIDNVVVCIDKNHYSNYYEIEQRIKIIQNASKLISPLCLNSTDNRQETVRLSLNYLMKIFDGNSKILIHDGVRPLVSQNIISSVVKSLDHYRAVDLGINLNDSLREKIKKNNNTIKLKRNNSEFKSFQKNKYNLVNRDNYYLVQTPQGFYLEDICNLHNIYKDYAVTDDISFCDLSNINYTFVRGESSNIKITSYNDLLFVKTLLKNQNQLKNQEKYKENNKFYSDKKNTQEDFVDLHFEYRIGYGFDIHSFIKNSITINNLEEKIIENNSIIIGGCKIPSTYKIRSHSDGDLVFHAITDAILGTVSGGSIGTIFPNTDKRFESASSAEFVKYAYNLLNSFHGKIVNIDVCVIAEEPQIMPYAYQIKKNIASLLDIEMNRINIKATTSEKIGFIGRTEGIAAQVVCLSKIPIKQ</sequence>
<feature type="binding site" evidence="11">
    <location>
        <position position="318"/>
    </location>
    <ligand>
        <name>a divalent metal cation</name>
        <dbReference type="ChEBI" id="CHEBI:60240"/>
    </ligand>
</feature>
<comment type="caution">
    <text evidence="14">The sequence shown here is derived from an EMBL/GenBank/DDBJ whole genome shotgun (WGS) entry which is preliminary data.</text>
</comment>
<dbReference type="GO" id="GO:0016114">
    <property type="term" value="P:terpenoid biosynthetic process"/>
    <property type="evidence" value="ECO:0007669"/>
    <property type="project" value="InterPro"/>
</dbReference>
<feature type="domain" description="2-C-methyl-D-erythritol 2,4-cyclodiphosphate synthase" evidence="13">
    <location>
        <begin position="310"/>
        <end position="475"/>
    </location>
</feature>
<accession>A0AAE4VMJ6</accession>
<dbReference type="Proteomes" id="UP001289135">
    <property type="component" value="Unassembled WGS sequence"/>
</dbReference>
<evidence type="ECO:0000313" key="15">
    <source>
        <dbReference type="Proteomes" id="UP001289135"/>
    </source>
</evidence>
<evidence type="ECO:0000256" key="7">
    <source>
        <dbReference type="ARBA" id="ARBA00022723"/>
    </source>
</evidence>
<dbReference type="Gene3D" id="3.90.550.10">
    <property type="entry name" value="Spore Coat Polysaccharide Biosynthesis Protein SpsA, Chain A"/>
    <property type="match status" value="1"/>
</dbReference>
<protein>
    <recommendedName>
        <fullName evidence="4 11">2-C-methyl-D-erythritol 2,4-cyclodiphosphate synthase</fullName>
        <shortName evidence="11">MECDP-synthase</shortName>
        <shortName evidence="11">MECPP-synthase</shortName>
        <shortName evidence="11">MECPS</shortName>
        <ecNumber evidence="4 11">4.6.1.12</ecNumber>
    </recommendedName>
</protein>
<dbReference type="HAMAP" id="MF_00107">
    <property type="entry name" value="IspF"/>
    <property type="match status" value="1"/>
</dbReference>
<dbReference type="PANTHER" id="PTHR43181">
    <property type="entry name" value="2-C-METHYL-D-ERYTHRITOL 2,4-CYCLODIPHOSPHATE SYNTHASE, CHLOROPLASTIC"/>
    <property type="match status" value="1"/>
</dbReference>
<evidence type="ECO:0000313" key="14">
    <source>
        <dbReference type="EMBL" id="MDZ5761619.1"/>
    </source>
</evidence>
<dbReference type="CDD" id="cd00554">
    <property type="entry name" value="MECDP_synthase"/>
    <property type="match status" value="1"/>
</dbReference>
<feature type="binding site" evidence="11">
    <location>
        <position position="464"/>
    </location>
    <ligand>
        <name>4-CDP-2-C-methyl-D-erythritol 2-phosphate</name>
        <dbReference type="ChEBI" id="CHEBI:57919"/>
    </ligand>
</feature>
<evidence type="ECO:0000259" key="13">
    <source>
        <dbReference type="Pfam" id="PF02542"/>
    </source>
</evidence>
<feature type="binding site" evidence="11">
    <location>
        <begin position="356"/>
        <end position="357"/>
    </location>
    <ligand>
        <name>4-CDP-2-C-methyl-D-erythritol 2-phosphate</name>
        <dbReference type="ChEBI" id="CHEBI:57919"/>
    </ligand>
</feature>
<comment type="function">
    <text evidence="11">Involved in the biosynthesis of isopentenyl diphosphate (IPP) and dimethylallyl diphosphate (DMAPP), two major building blocks of isoprenoid compounds. Catalyzes the conversion of 4-diphosphocytidyl-2-C-methyl-D-erythritol 2-phosphate (CDP-ME2P) to 2-C-methyl-D-erythritol 2,4-cyclodiphosphate (ME-CPP) with a corresponding release of cytidine 5-monophosphate (CMP).</text>
</comment>
<feature type="binding site" evidence="11">
    <location>
        <position position="364"/>
    </location>
    <ligand>
        <name>a divalent metal cation</name>
        <dbReference type="ChEBI" id="CHEBI:60240"/>
    </ligand>
</feature>
<dbReference type="InterPro" id="IPR018294">
    <property type="entry name" value="ISPD_synthase_CS"/>
</dbReference>
<keyword evidence="10" id="KW-0511">Multifunctional enzyme</keyword>
<feature type="binding site" evidence="11">
    <location>
        <position position="316"/>
    </location>
    <ligand>
        <name>a divalent metal cation</name>
        <dbReference type="ChEBI" id="CHEBI:60240"/>
    </ligand>
</feature>
<evidence type="ECO:0000256" key="11">
    <source>
        <dbReference type="HAMAP-Rule" id="MF_00107"/>
    </source>
</evidence>
<comment type="cofactor">
    <cofactor evidence="11">
        <name>a divalent metal cation</name>
        <dbReference type="ChEBI" id="CHEBI:60240"/>
    </cofactor>
    <text evidence="11">Binds 1 divalent metal cation per subunit.</text>
</comment>
<dbReference type="PANTHER" id="PTHR43181:SF1">
    <property type="entry name" value="2-C-METHYL-D-ERYTHRITOL 2,4-CYCLODIPHOSPHATE SYNTHASE, CHLOROPLASTIC"/>
    <property type="match status" value="1"/>
</dbReference>
<dbReference type="InterPro" id="IPR020555">
    <property type="entry name" value="MECDP_synthase_CS"/>
</dbReference>
<evidence type="ECO:0000256" key="4">
    <source>
        <dbReference type="ARBA" id="ARBA00012579"/>
    </source>
</evidence>
<reference evidence="14" key="1">
    <citation type="submission" date="2023-02" db="EMBL/GenBank/DDBJ databases">
        <title>Host association and intracellularity evolved multiple times independently in the Rickettsiales.</title>
        <authorList>
            <person name="Castelli M."/>
            <person name="Nardi T."/>
            <person name="Gammuto L."/>
            <person name="Bellinzona G."/>
            <person name="Sabaneyeva E."/>
            <person name="Potekhin A."/>
            <person name="Serra V."/>
            <person name="Petroni G."/>
            <person name="Sassera D."/>
        </authorList>
    </citation>
    <scope>NUCLEOTIDE SEQUENCE</scope>
    <source>
        <strain evidence="14">USBL-36I1</strain>
    </source>
</reference>
<keyword evidence="8 11" id="KW-0414">Isoprene biosynthesis</keyword>
<keyword evidence="9 11" id="KW-0456">Lyase</keyword>
<evidence type="ECO:0000256" key="5">
    <source>
        <dbReference type="ARBA" id="ARBA00022679"/>
    </source>
</evidence>
<keyword evidence="7 11" id="KW-0479">Metal-binding</keyword>
<evidence type="ECO:0000256" key="8">
    <source>
        <dbReference type="ARBA" id="ARBA00023229"/>
    </source>
</evidence>
<dbReference type="InterPro" id="IPR003526">
    <property type="entry name" value="MECDP_synthase"/>
</dbReference>
<evidence type="ECO:0000256" key="12">
    <source>
        <dbReference type="RuleBase" id="RU004395"/>
    </source>
</evidence>
<keyword evidence="5" id="KW-0808">Transferase</keyword>
<organism evidence="14 15">
    <name type="scientific">Lyticum sinuosum</name>
    <dbReference type="NCBI Taxonomy" id="1332059"/>
    <lineage>
        <taxon>Bacteria</taxon>
        <taxon>Pseudomonadati</taxon>
        <taxon>Pseudomonadota</taxon>
        <taxon>Alphaproteobacteria</taxon>
        <taxon>Rickettsiales</taxon>
        <taxon>Lyticum</taxon>
    </lineage>
</organism>
<dbReference type="AlphaFoldDB" id="A0AAE4VMJ6"/>